<protein>
    <recommendedName>
        <fullName evidence="5">Tetratricopeptide repeat protein 29</fullName>
    </recommendedName>
</protein>
<keyword evidence="2" id="KW-0963">Cytoplasm</keyword>
<evidence type="ECO:0000313" key="9">
    <source>
        <dbReference type="RefSeq" id="XP_032812237.1"/>
    </source>
</evidence>
<comment type="subcellular location">
    <subcellularLocation>
        <location evidence="1">Cytoplasm</location>
    </subcellularLocation>
</comment>
<comment type="function">
    <text evidence="6">Axonemal protein which is implicated in axonemal and/or peri-axonemal structure assembly and regulates flagellum assembly and beating and therefore sperm motility.</text>
</comment>
<dbReference type="InterPro" id="IPR011990">
    <property type="entry name" value="TPR-like_helical_dom_sf"/>
</dbReference>
<feature type="compositionally biased region" description="Gly residues" evidence="7">
    <location>
        <begin position="529"/>
        <end position="538"/>
    </location>
</feature>
<dbReference type="GO" id="GO:0005737">
    <property type="term" value="C:cytoplasm"/>
    <property type="evidence" value="ECO:0007669"/>
    <property type="project" value="UniProtKB-SubCell"/>
</dbReference>
<dbReference type="AlphaFoldDB" id="A0AAJ7T8V0"/>
<accession>A0AAJ7T8V0</accession>
<dbReference type="GO" id="GO:0003341">
    <property type="term" value="P:cilium movement"/>
    <property type="evidence" value="ECO:0007669"/>
    <property type="project" value="TreeGrafter"/>
</dbReference>
<evidence type="ECO:0000256" key="6">
    <source>
        <dbReference type="ARBA" id="ARBA00044739"/>
    </source>
</evidence>
<evidence type="ECO:0000313" key="8">
    <source>
        <dbReference type="Proteomes" id="UP001318040"/>
    </source>
</evidence>
<feature type="region of interest" description="Disordered" evidence="7">
    <location>
        <begin position="1"/>
        <end position="84"/>
    </location>
</feature>
<reference evidence="9" key="1">
    <citation type="submission" date="2025-08" db="UniProtKB">
        <authorList>
            <consortium name="RefSeq"/>
        </authorList>
    </citation>
    <scope>IDENTIFICATION</scope>
    <source>
        <tissue evidence="9">Sperm</tissue>
    </source>
</reference>
<dbReference type="CTD" id="83894"/>
<organism evidence="8 9">
    <name type="scientific">Petromyzon marinus</name>
    <name type="common">Sea lamprey</name>
    <dbReference type="NCBI Taxonomy" id="7757"/>
    <lineage>
        <taxon>Eukaryota</taxon>
        <taxon>Metazoa</taxon>
        <taxon>Chordata</taxon>
        <taxon>Craniata</taxon>
        <taxon>Vertebrata</taxon>
        <taxon>Cyclostomata</taxon>
        <taxon>Hyperoartia</taxon>
        <taxon>Petromyzontiformes</taxon>
        <taxon>Petromyzontidae</taxon>
        <taxon>Petromyzon</taxon>
    </lineage>
</organism>
<dbReference type="Gene3D" id="1.25.40.10">
    <property type="entry name" value="Tetratricopeptide repeat domain"/>
    <property type="match status" value="1"/>
</dbReference>
<gene>
    <name evidence="9" type="primary">TTC29</name>
</gene>
<evidence type="ECO:0000256" key="5">
    <source>
        <dbReference type="ARBA" id="ARBA00040665"/>
    </source>
</evidence>
<name>A0AAJ7T8V0_PETMA</name>
<keyword evidence="3" id="KW-0677">Repeat</keyword>
<dbReference type="RefSeq" id="XP_032812237.1">
    <property type="nucleotide sequence ID" value="XM_032956346.1"/>
</dbReference>
<feature type="compositionally biased region" description="Acidic residues" evidence="7">
    <location>
        <begin position="499"/>
        <end position="516"/>
    </location>
</feature>
<evidence type="ECO:0000256" key="7">
    <source>
        <dbReference type="SAM" id="MobiDB-lite"/>
    </source>
</evidence>
<dbReference type="InterPro" id="IPR051476">
    <property type="entry name" value="Bac_ResReg_Asp_Phosphatase"/>
</dbReference>
<keyword evidence="8" id="KW-1185">Reference proteome</keyword>
<dbReference type="PANTHER" id="PTHR46630">
    <property type="entry name" value="TETRATRICOPEPTIDE REPEAT PROTEIN 29"/>
    <property type="match status" value="1"/>
</dbReference>
<keyword evidence="4" id="KW-0802">TPR repeat</keyword>
<evidence type="ECO:0000256" key="3">
    <source>
        <dbReference type="ARBA" id="ARBA00022737"/>
    </source>
</evidence>
<dbReference type="SUPFAM" id="SSF48452">
    <property type="entry name" value="TPR-like"/>
    <property type="match status" value="1"/>
</dbReference>
<evidence type="ECO:0000256" key="4">
    <source>
        <dbReference type="ARBA" id="ARBA00022803"/>
    </source>
</evidence>
<dbReference type="Proteomes" id="UP001318040">
    <property type="component" value="Chromosome 18"/>
</dbReference>
<dbReference type="KEGG" id="pmrn:116943495"/>
<proteinExistence type="predicted"/>
<feature type="region of interest" description="Disordered" evidence="7">
    <location>
        <begin position="495"/>
        <end position="538"/>
    </location>
</feature>
<feature type="compositionally biased region" description="Polar residues" evidence="7">
    <location>
        <begin position="24"/>
        <end position="33"/>
    </location>
</feature>
<dbReference type="PANTHER" id="PTHR46630:SF1">
    <property type="entry name" value="TETRATRICOPEPTIDE REPEAT PROTEIN 29"/>
    <property type="match status" value="1"/>
</dbReference>
<evidence type="ECO:0000256" key="2">
    <source>
        <dbReference type="ARBA" id="ARBA00022490"/>
    </source>
</evidence>
<evidence type="ECO:0000256" key="1">
    <source>
        <dbReference type="ARBA" id="ARBA00004496"/>
    </source>
</evidence>
<sequence length="538" mass="56564">MLTLPPIVKGSEARSGAQGGKPQGSGTTPTKGTSQHRRGPASLGAREPEAGGRTTHRAARRQNGGLALDSPPAEVESERRPPRTETVALRVDPLRDVCTSLLRDGHVGAFAELFRAVRERRAARLAADPGSALALEPPLEQQPRELCDLAALLSRAEDAARAGDADAQCQTLLSMAERFRGSDVAPWLEGRALRLCLEAAREAGGGPREAEALARLGEARHGHGDLEGALPILRDYHALVRAQGWRDASGREHEARSSTLLSRLLTELGRRALDRGEAHESLGPLQEALSLACHGQESRAQQEASYWLGLALLDTGDTDSALQRLLAAEELSAALKDAAARTRAARSVAEALLRLGRVSEAQRSLERLLEASRQSRGQEAELLDASCRLADIHLAKGSARTACRLLDAALERARAGAAGPAEGASSSSAPRGPSESLLTEVRARCGVARAALLFPALAADLALLGLARPGPASGPARGALERLLSWKDSRLGYSLEAELGAEGDEDKEEEEESDDGSEAHRGDVSPSGAEGGGAVTSA</sequence>
<dbReference type="GO" id="GO:0005929">
    <property type="term" value="C:cilium"/>
    <property type="evidence" value="ECO:0007669"/>
    <property type="project" value="TreeGrafter"/>
</dbReference>